<feature type="compositionally biased region" description="Polar residues" evidence="2">
    <location>
        <begin position="412"/>
        <end position="430"/>
    </location>
</feature>
<feature type="compositionally biased region" description="Polar residues" evidence="2">
    <location>
        <begin position="14"/>
        <end position="32"/>
    </location>
</feature>
<feature type="region of interest" description="Disordered" evidence="2">
    <location>
        <begin position="412"/>
        <end position="436"/>
    </location>
</feature>
<reference evidence="3" key="2">
    <citation type="submission" date="2021-08" db="EMBL/GenBank/DDBJ databases">
        <authorList>
            <person name="Gostincar C."/>
            <person name="Sun X."/>
            <person name="Song Z."/>
            <person name="Gunde-Cimerman N."/>
        </authorList>
    </citation>
    <scope>NUCLEOTIDE SEQUENCE</scope>
    <source>
        <strain evidence="3">EXF-8016</strain>
    </source>
</reference>
<feature type="compositionally biased region" description="Basic residues" evidence="2">
    <location>
        <begin position="362"/>
        <end position="375"/>
    </location>
</feature>
<feature type="region of interest" description="Disordered" evidence="2">
    <location>
        <begin position="358"/>
        <end position="385"/>
    </location>
</feature>
<comment type="caution">
    <text evidence="3">The sequence shown here is derived from an EMBL/GenBank/DDBJ whole genome shotgun (WGS) entry which is preliminary data.</text>
</comment>
<feature type="coiled-coil region" evidence="1">
    <location>
        <begin position="187"/>
        <end position="228"/>
    </location>
</feature>
<dbReference type="Proteomes" id="UP000767238">
    <property type="component" value="Unassembled WGS sequence"/>
</dbReference>
<dbReference type="EMBL" id="JAHFYH010000121">
    <property type="protein sequence ID" value="KAH0212178.1"/>
    <property type="molecule type" value="Genomic_DNA"/>
</dbReference>
<dbReference type="AlphaFoldDB" id="A0A9P8G9B1"/>
<evidence type="ECO:0000256" key="2">
    <source>
        <dbReference type="SAM" id="MobiDB-lite"/>
    </source>
</evidence>
<accession>A0A9P8G9B1</accession>
<keyword evidence="1" id="KW-0175">Coiled coil</keyword>
<sequence>MRLPQAKMADDVNAQATSQAEQDTGKKNQQLTKAAGMTFGPSSMLPESENANYMLKTSGPDLPNLPTFPSLPTSSDFTFYLAPSIIEAMQRLTPAMLVSPPTFCSFSDSPNPGQTTLDSDYNTAEWSPNNQTLNLSANNAFTSGIPYQESPKVANYADPFLEAQAGSSGANDQATVGQQKEKEAKMLEYYEIQLEQKDLELAAAEKSNTQLRATLSLMEDELAGAQAKLDQKNIYISACDKKIDALQKKIALLTRPHTGPTVGHIRTETKMDAKAEPQFHMSMSKPKKIYIPHTQPSGESRLNGMNYADPSEGNKASFNRPCEQSLRRQAELEDRYIVRDSGQGAESAEEWPKDIFGETMSRPKRLKSSGRRTRSSGKGWNKLILSTPPNQVLFPSVQRCLEEPLIQSCSRKSQRQSLLAQKLTTSSIQTAKDMET</sequence>
<gene>
    <name evidence="3" type="ORF">KCV03_g9435</name>
</gene>
<dbReference type="OrthoDB" id="3937653at2759"/>
<feature type="non-terminal residue" evidence="3">
    <location>
        <position position="1"/>
    </location>
</feature>
<reference evidence="3" key="1">
    <citation type="journal article" date="2021" name="J Fungi (Basel)">
        <title>Virulence traits and population genomics of the black yeast Aureobasidium melanogenum.</title>
        <authorList>
            <person name="Cernosa A."/>
            <person name="Sun X."/>
            <person name="Gostincar C."/>
            <person name="Fang C."/>
            <person name="Gunde-Cimerman N."/>
            <person name="Song Z."/>
        </authorList>
    </citation>
    <scope>NUCLEOTIDE SEQUENCE</scope>
    <source>
        <strain evidence="3">EXF-8016</strain>
    </source>
</reference>
<evidence type="ECO:0000313" key="4">
    <source>
        <dbReference type="Proteomes" id="UP000767238"/>
    </source>
</evidence>
<proteinExistence type="predicted"/>
<protein>
    <submittedName>
        <fullName evidence="3">Uncharacterized protein</fullName>
    </submittedName>
</protein>
<feature type="region of interest" description="Disordered" evidence="2">
    <location>
        <begin position="1"/>
        <end position="44"/>
    </location>
</feature>
<evidence type="ECO:0000256" key="1">
    <source>
        <dbReference type="SAM" id="Coils"/>
    </source>
</evidence>
<evidence type="ECO:0000313" key="3">
    <source>
        <dbReference type="EMBL" id="KAH0212178.1"/>
    </source>
</evidence>
<name>A0A9P8G9B1_AURME</name>
<organism evidence="3 4">
    <name type="scientific">Aureobasidium melanogenum</name>
    <name type="common">Aureobasidium pullulans var. melanogenum</name>
    <dbReference type="NCBI Taxonomy" id="46634"/>
    <lineage>
        <taxon>Eukaryota</taxon>
        <taxon>Fungi</taxon>
        <taxon>Dikarya</taxon>
        <taxon>Ascomycota</taxon>
        <taxon>Pezizomycotina</taxon>
        <taxon>Dothideomycetes</taxon>
        <taxon>Dothideomycetidae</taxon>
        <taxon>Dothideales</taxon>
        <taxon>Saccotheciaceae</taxon>
        <taxon>Aureobasidium</taxon>
    </lineage>
</organism>